<dbReference type="InterPro" id="IPR027417">
    <property type="entry name" value="P-loop_NTPase"/>
</dbReference>
<protein>
    <submittedName>
        <fullName evidence="7">ABC transporter ATP-binding protein</fullName>
    </submittedName>
</protein>
<dbReference type="GO" id="GO:0015807">
    <property type="term" value="P:L-amino acid transport"/>
    <property type="evidence" value="ECO:0007669"/>
    <property type="project" value="TreeGrafter"/>
</dbReference>
<evidence type="ECO:0000259" key="6">
    <source>
        <dbReference type="PROSITE" id="PS50893"/>
    </source>
</evidence>
<dbReference type="Proteomes" id="UP000266177">
    <property type="component" value="Unassembled WGS sequence"/>
</dbReference>
<dbReference type="InterPro" id="IPR017871">
    <property type="entry name" value="ABC_transporter-like_CS"/>
</dbReference>
<dbReference type="CDD" id="cd03224">
    <property type="entry name" value="ABC_TM1139_LivF_branched"/>
    <property type="match status" value="1"/>
</dbReference>
<dbReference type="SUPFAM" id="SSF52540">
    <property type="entry name" value="P-loop containing nucleoside triphosphate hydrolases"/>
    <property type="match status" value="1"/>
</dbReference>
<keyword evidence="4 7" id="KW-0067">ATP-binding</keyword>
<dbReference type="PANTHER" id="PTHR43820">
    <property type="entry name" value="HIGH-AFFINITY BRANCHED-CHAIN AMINO ACID TRANSPORT ATP-BINDING PROTEIN LIVF"/>
    <property type="match status" value="1"/>
</dbReference>
<evidence type="ECO:0000256" key="4">
    <source>
        <dbReference type="ARBA" id="ARBA00022840"/>
    </source>
</evidence>
<gene>
    <name evidence="7" type="ORF">DQX05_19325</name>
</gene>
<dbReference type="GO" id="GO:0016887">
    <property type="term" value="F:ATP hydrolysis activity"/>
    <property type="evidence" value="ECO:0007669"/>
    <property type="project" value="InterPro"/>
</dbReference>
<dbReference type="AlphaFoldDB" id="A0A3A3GDT0"/>
<proteinExistence type="inferred from homology"/>
<dbReference type="Pfam" id="PF00005">
    <property type="entry name" value="ABC_tran"/>
    <property type="match status" value="1"/>
</dbReference>
<evidence type="ECO:0000256" key="1">
    <source>
        <dbReference type="ARBA" id="ARBA00005417"/>
    </source>
</evidence>
<organism evidence="7 8">
    <name type="scientific">Paenibacillus thiaminolyticus</name>
    <name type="common">Bacillus thiaminolyticus</name>
    <dbReference type="NCBI Taxonomy" id="49283"/>
    <lineage>
        <taxon>Bacteria</taxon>
        <taxon>Bacillati</taxon>
        <taxon>Bacillota</taxon>
        <taxon>Bacilli</taxon>
        <taxon>Bacillales</taxon>
        <taxon>Paenibacillaceae</taxon>
        <taxon>Paenibacillus</taxon>
    </lineage>
</organism>
<keyword evidence="2" id="KW-0813">Transport</keyword>
<dbReference type="InterPro" id="IPR003439">
    <property type="entry name" value="ABC_transporter-like_ATP-bd"/>
</dbReference>
<dbReference type="GO" id="GO:0015658">
    <property type="term" value="F:branched-chain amino acid transmembrane transporter activity"/>
    <property type="evidence" value="ECO:0007669"/>
    <property type="project" value="TreeGrafter"/>
</dbReference>
<dbReference type="InterPro" id="IPR052156">
    <property type="entry name" value="BCAA_Transport_ATP-bd_LivF"/>
</dbReference>
<name>A0A3A3GDT0_PANTH</name>
<dbReference type="PROSITE" id="PS50893">
    <property type="entry name" value="ABC_TRANSPORTER_2"/>
    <property type="match status" value="1"/>
</dbReference>
<evidence type="ECO:0000313" key="7">
    <source>
        <dbReference type="EMBL" id="RJG22007.1"/>
    </source>
</evidence>
<keyword evidence="3" id="KW-0547">Nucleotide-binding</keyword>
<comment type="caution">
    <text evidence="7">The sequence shown here is derived from an EMBL/GenBank/DDBJ whole genome shotgun (WGS) entry which is preliminary data.</text>
</comment>
<dbReference type="EMBL" id="QYZD01000019">
    <property type="protein sequence ID" value="RJG22007.1"/>
    <property type="molecule type" value="Genomic_DNA"/>
</dbReference>
<dbReference type="Gene3D" id="3.40.50.300">
    <property type="entry name" value="P-loop containing nucleotide triphosphate hydrolases"/>
    <property type="match status" value="1"/>
</dbReference>
<comment type="similarity">
    <text evidence="1">Belongs to the ABC transporter superfamily.</text>
</comment>
<keyword evidence="5" id="KW-0029">Amino-acid transport</keyword>
<dbReference type="SMART" id="SM00382">
    <property type="entry name" value="AAA"/>
    <property type="match status" value="1"/>
</dbReference>
<sequence>MLEVTGLHTYYGHLHALKGISFTVRKGELLAIVGSNGAGKSTLLGTLAGMLQPRAGRIMFEGADITRLSVEQVVAKGICLVPERRQIFDSLSVKDNLLLGAYHRRRKDKRRIQQDYEQVIELFPKLKTMLRRPGGLLSGGEQQMLAIGRGLMSRPALMLLDEPSLGLAPLIVTDMMNIFVQLKQEIGTTIILVEQNVKAALGVADYACVIERGEIALHGAAAEIMDHPNVRSAYFGKSRAAEVESIPIQNERMLAK</sequence>
<evidence type="ECO:0000256" key="5">
    <source>
        <dbReference type="ARBA" id="ARBA00022970"/>
    </source>
</evidence>
<dbReference type="RefSeq" id="WP_119795123.1">
    <property type="nucleotide sequence ID" value="NZ_QYZD01000019.1"/>
</dbReference>
<dbReference type="InterPro" id="IPR003593">
    <property type="entry name" value="AAA+_ATPase"/>
</dbReference>
<dbReference type="OrthoDB" id="9776369at2"/>
<feature type="domain" description="ABC transporter" evidence="6">
    <location>
        <begin position="2"/>
        <end position="237"/>
    </location>
</feature>
<evidence type="ECO:0000313" key="8">
    <source>
        <dbReference type="Proteomes" id="UP000266177"/>
    </source>
</evidence>
<dbReference type="PANTHER" id="PTHR43820:SF6">
    <property type="entry name" value="ABC TRANSPORTER ATP-BINDING PROTEIN"/>
    <property type="match status" value="1"/>
</dbReference>
<reference evidence="7 8" key="1">
    <citation type="submission" date="2018-09" db="EMBL/GenBank/DDBJ databases">
        <title>Paenibacillus SK2017-BO5.</title>
        <authorList>
            <person name="Piskunova J.V."/>
            <person name="Dubiley S.A."/>
            <person name="Severinov K.V."/>
        </authorList>
    </citation>
    <scope>NUCLEOTIDE SEQUENCE [LARGE SCALE GENOMIC DNA]</scope>
    <source>
        <strain evidence="7 8">BO5</strain>
    </source>
</reference>
<dbReference type="PROSITE" id="PS00211">
    <property type="entry name" value="ABC_TRANSPORTER_1"/>
    <property type="match status" value="1"/>
</dbReference>
<accession>A0A3A3GDT0</accession>
<evidence type="ECO:0000256" key="3">
    <source>
        <dbReference type="ARBA" id="ARBA00022741"/>
    </source>
</evidence>
<dbReference type="GO" id="GO:0005524">
    <property type="term" value="F:ATP binding"/>
    <property type="evidence" value="ECO:0007669"/>
    <property type="project" value="UniProtKB-KW"/>
</dbReference>
<evidence type="ECO:0000256" key="2">
    <source>
        <dbReference type="ARBA" id="ARBA00022448"/>
    </source>
</evidence>